<gene>
    <name evidence="3" type="ORF">Edafosvirus11_32</name>
</gene>
<keyword evidence="1" id="KW-0479">Metal-binding</keyword>
<evidence type="ECO:0000313" key="3">
    <source>
        <dbReference type="EMBL" id="AYV78397.1"/>
    </source>
</evidence>
<evidence type="ECO:0000259" key="2">
    <source>
        <dbReference type="PROSITE" id="PS50089"/>
    </source>
</evidence>
<dbReference type="Gene3D" id="3.30.40.10">
    <property type="entry name" value="Zinc/RING finger domain, C3HC4 (zinc finger)"/>
    <property type="match status" value="1"/>
</dbReference>
<proteinExistence type="predicted"/>
<accession>A0A3G4ZU36</accession>
<sequence length="463" mass="53763">MLNSKYFTTIHTEEFNKNKYQFVKPLGNPMILFSKIDGSPLASLHMISTNDKLKALITARDEKKYGVDFQGIINKADEEFSFVINNLTDNYIYFNILKEDNIGINQINCLKPYQSCEINCDKKDNNSLILSYIKKSLTDTETKTDYVTVETAEKSNEYKGTYYYISVVPEKKKKQMERFKETIWLCVDMFCMKTPNETEDDEIYKERKLSELMKSYKFNMEKSKQMENERKNDMYTKRNFYAQKCSPRLNDINFTILGNEEIRRGDNIHMIIPNLHDNNEPKIGGLIDSCLGITDNGVNDITIQSMSYIDCDPNLKIITKNNVRKDLIEKSYIGQVKAGRKMVVNSVTVDIQFEYSITSCKCKIGLSIEENLEFKNDMDSAELLENAKKMFDDIIKDESKILLPLIPKIYESDMCIICCQDNKDMQIDMIFYQCGHQCCHYECGKILTKCPLCQQSIIAIIHL</sequence>
<dbReference type="PROSITE" id="PS50089">
    <property type="entry name" value="ZF_RING_2"/>
    <property type="match status" value="1"/>
</dbReference>
<dbReference type="InterPro" id="IPR001841">
    <property type="entry name" value="Znf_RING"/>
</dbReference>
<dbReference type="GO" id="GO:0008270">
    <property type="term" value="F:zinc ion binding"/>
    <property type="evidence" value="ECO:0007669"/>
    <property type="project" value="UniProtKB-KW"/>
</dbReference>
<dbReference type="InterPro" id="IPR013083">
    <property type="entry name" value="Znf_RING/FYVE/PHD"/>
</dbReference>
<keyword evidence="1" id="KW-0862">Zinc</keyword>
<feature type="domain" description="RING-type" evidence="2">
    <location>
        <begin position="415"/>
        <end position="454"/>
    </location>
</feature>
<evidence type="ECO:0000256" key="1">
    <source>
        <dbReference type="PROSITE-ProRule" id="PRU00175"/>
    </source>
</evidence>
<dbReference type="EMBL" id="MK072076">
    <property type="protein sequence ID" value="AYV78397.1"/>
    <property type="molecule type" value="Genomic_DNA"/>
</dbReference>
<keyword evidence="1" id="KW-0863">Zinc-finger</keyword>
<name>A0A3G4ZU36_9VIRU</name>
<reference evidence="3" key="1">
    <citation type="submission" date="2018-10" db="EMBL/GenBank/DDBJ databases">
        <title>Hidden diversity of soil giant viruses.</title>
        <authorList>
            <person name="Schulz F."/>
            <person name="Alteio L."/>
            <person name="Goudeau D."/>
            <person name="Ryan E.M."/>
            <person name="Malmstrom R.R."/>
            <person name="Blanchard J."/>
            <person name="Woyke T."/>
        </authorList>
    </citation>
    <scope>NUCLEOTIDE SEQUENCE</scope>
    <source>
        <strain evidence="3">EDV1</strain>
    </source>
</reference>
<protein>
    <recommendedName>
        <fullName evidence="2">RING-type domain-containing protein</fullName>
    </recommendedName>
</protein>
<organism evidence="3">
    <name type="scientific">Edafosvirus sp</name>
    <dbReference type="NCBI Taxonomy" id="2487765"/>
    <lineage>
        <taxon>Viruses</taxon>
        <taxon>Varidnaviria</taxon>
        <taxon>Bamfordvirae</taxon>
        <taxon>Nucleocytoviricota</taxon>
        <taxon>Megaviricetes</taxon>
        <taxon>Imitervirales</taxon>
        <taxon>Mimiviridae</taxon>
        <taxon>Klosneuvirinae</taxon>
    </lineage>
</organism>
<dbReference type="Pfam" id="PF13920">
    <property type="entry name" value="zf-C3HC4_3"/>
    <property type="match status" value="1"/>
</dbReference>